<reference evidence="2" key="1">
    <citation type="submission" date="2021-01" db="EMBL/GenBank/DDBJ databases">
        <title>Diatom-associated Roseobacters Show Island Model of Population Structure.</title>
        <authorList>
            <person name="Qu L."/>
            <person name="Feng X."/>
            <person name="Chen Y."/>
            <person name="Li L."/>
            <person name="Wang X."/>
            <person name="Hu Z."/>
            <person name="Wang H."/>
            <person name="Luo H."/>
        </authorList>
    </citation>
    <scope>NUCLEOTIDE SEQUENCE</scope>
    <source>
        <strain evidence="2">SM26-45</strain>
    </source>
</reference>
<accession>A0A9Q2RZ03</accession>
<dbReference type="GO" id="GO:0015074">
    <property type="term" value="P:DNA integration"/>
    <property type="evidence" value="ECO:0007669"/>
    <property type="project" value="InterPro"/>
</dbReference>
<evidence type="ECO:0000313" key="2">
    <source>
        <dbReference type="EMBL" id="MBM2353727.1"/>
    </source>
</evidence>
<dbReference type="Proteomes" id="UP000809337">
    <property type="component" value="Unassembled WGS sequence"/>
</dbReference>
<dbReference type="AlphaFoldDB" id="A0A9Q2RZ03"/>
<gene>
    <name evidence="2" type="ORF">JQX14_04225</name>
</gene>
<organism evidence="2 3">
    <name type="scientific">Pseudosulfitobacter pseudonitzschiae</name>
    <dbReference type="NCBI Taxonomy" id="1402135"/>
    <lineage>
        <taxon>Bacteria</taxon>
        <taxon>Pseudomonadati</taxon>
        <taxon>Pseudomonadota</taxon>
        <taxon>Alphaproteobacteria</taxon>
        <taxon>Rhodobacterales</taxon>
        <taxon>Roseobacteraceae</taxon>
        <taxon>Pseudosulfitobacter</taxon>
    </lineage>
</organism>
<proteinExistence type="predicted"/>
<evidence type="ECO:0000313" key="3">
    <source>
        <dbReference type="Proteomes" id="UP000809337"/>
    </source>
</evidence>
<name>A0A9Q2RZ03_9RHOB</name>
<feature type="domain" description="Integrase catalytic" evidence="1">
    <location>
        <begin position="2"/>
        <end position="35"/>
    </location>
</feature>
<dbReference type="EMBL" id="JAFBWN010000002">
    <property type="protein sequence ID" value="MBM2353727.1"/>
    <property type="molecule type" value="Genomic_DNA"/>
</dbReference>
<evidence type="ECO:0000259" key="1">
    <source>
        <dbReference type="Pfam" id="PF13683"/>
    </source>
</evidence>
<sequence length="47" mass="5601">MYLFNNLRHVRNLVAAWRDDFNHHRRHSGLAGLTPQECYPVKGRLKI</sequence>
<comment type="caution">
    <text evidence="2">The sequence shown here is derived from an EMBL/GenBank/DDBJ whole genome shotgun (WGS) entry which is preliminary data.</text>
</comment>
<dbReference type="Pfam" id="PF13683">
    <property type="entry name" value="rve_3"/>
    <property type="match status" value="1"/>
</dbReference>
<dbReference type="InterPro" id="IPR001584">
    <property type="entry name" value="Integrase_cat-core"/>
</dbReference>
<protein>
    <submittedName>
        <fullName evidence="2">Transposase</fullName>
    </submittedName>
</protein>